<evidence type="ECO:0000259" key="5">
    <source>
        <dbReference type="PROSITE" id="PS50931"/>
    </source>
</evidence>
<dbReference type="CDD" id="cd08422">
    <property type="entry name" value="PBP2_CrgA_like"/>
    <property type="match status" value="1"/>
</dbReference>
<evidence type="ECO:0000256" key="3">
    <source>
        <dbReference type="ARBA" id="ARBA00023125"/>
    </source>
</evidence>
<sequence>METLNSIECFVRAAEAGSFSEAARRLGLTPAAVGKNVAKLEAQAGVRLFHRSTRSLALTEAGQRFLAEVSGGLGTIQAAIANLSNADGEPSGTLRVSMGNAFGMTYIVPLLERFLQRYPHISPDWHFDNRTVDLISENFDAAIGGGFDIPPGVVARELGPAHRVLVASTRYLEQRAAIVMPSELSECDGILVRSPQTGRVRPWTLRNRAGQQVSIDLRQHITMSDPDAVCRIAEMGLGIALTSLPHALPYLEKGTLVRVLPDWYVDAGMLALYFPAQNLMPAKTRAFVDFVVTHFREAKLAQRFSAIEA</sequence>
<gene>
    <name evidence="6" type="ORF">D3871_25860</name>
</gene>
<dbReference type="PANTHER" id="PTHR30537:SF72">
    <property type="entry name" value="LYSR FAMILY TRANSCRIPTIONAL REGULATOR"/>
    <property type="match status" value="1"/>
</dbReference>
<reference evidence="7" key="1">
    <citation type="submission" date="2018-09" db="EMBL/GenBank/DDBJ databases">
        <authorList>
            <person name="Zhu H."/>
        </authorList>
    </citation>
    <scope>NUCLEOTIDE SEQUENCE [LARGE SCALE GENOMIC DNA]</scope>
    <source>
        <strain evidence="7">K1R23-30</strain>
    </source>
</reference>
<dbReference type="GO" id="GO:0006351">
    <property type="term" value="P:DNA-templated transcription"/>
    <property type="evidence" value="ECO:0007669"/>
    <property type="project" value="TreeGrafter"/>
</dbReference>
<evidence type="ECO:0000256" key="2">
    <source>
        <dbReference type="ARBA" id="ARBA00023015"/>
    </source>
</evidence>
<dbReference type="InterPro" id="IPR058163">
    <property type="entry name" value="LysR-type_TF_proteobact-type"/>
</dbReference>
<dbReference type="Gene3D" id="3.40.190.290">
    <property type="match status" value="1"/>
</dbReference>
<dbReference type="InterPro" id="IPR036390">
    <property type="entry name" value="WH_DNA-bd_sf"/>
</dbReference>
<keyword evidence="7" id="KW-1185">Reference proteome</keyword>
<accession>A0A3A3FI63</accession>
<keyword evidence="4" id="KW-0804">Transcription</keyword>
<name>A0A3A3FI63_9BURK</name>
<dbReference type="Gene3D" id="1.10.10.10">
    <property type="entry name" value="Winged helix-like DNA-binding domain superfamily/Winged helix DNA-binding domain"/>
    <property type="match status" value="1"/>
</dbReference>
<dbReference type="PROSITE" id="PS50931">
    <property type="entry name" value="HTH_LYSR"/>
    <property type="match status" value="1"/>
</dbReference>
<dbReference type="PANTHER" id="PTHR30537">
    <property type="entry name" value="HTH-TYPE TRANSCRIPTIONAL REGULATOR"/>
    <property type="match status" value="1"/>
</dbReference>
<dbReference type="Pfam" id="PF03466">
    <property type="entry name" value="LysR_substrate"/>
    <property type="match status" value="1"/>
</dbReference>
<comment type="caution">
    <text evidence="6">The sequence shown here is derived from an EMBL/GenBank/DDBJ whole genome shotgun (WGS) entry which is preliminary data.</text>
</comment>
<dbReference type="AlphaFoldDB" id="A0A3A3FI63"/>
<keyword evidence="2" id="KW-0805">Transcription regulation</keyword>
<protein>
    <submittedName>
        <fullName evidence="6">LysR family transcriptional regulator</fullName>
    </submittedName>
</protein>
<dbReference type="GO" id="GO:0043565">
    <property type="term" value="F:sequence-specific DNA binding"/>
    <property type="evidence" value="ECO:0007669"/>
    <property type="project" value="TreeGrafter"/>
</dbReference>
<dbReference type="GO" id="GO:0003700">
    <property type="term" value="F:DNA-binding transcription factor activity"/>
    <property type="evidence" value="ECO:0007669"/>
    <property type="project" value="InterPro"/>
</dbReference>
<evidence type="ECO:0000313" key="7">
    <source>
        <dbReference type="Proteomes" id="UP000265955"/>
    </source>
</evidence>
<dbReference type="InterPro" id="IPR000847">
    <property type="entry name" value="LysR_HTH_N"/>
</dbReference>
<dbReference type="SUPFAM" id="SSF46785">
    <property type="entry name" value="Winged helix' DNA-binding domain"/>
    <property type="match status" value="1"/>
</dbReference>
<dbReference type="InterPro" id="IPR036388">
    <property type="entry name" value="WH-like_DNA-bd_sf"/>
</dbReference>
<dbReference type="Pfam" id="PF00126">
    <property type="entry name" value="HTH_1"/>
    <property type="match status" value="1"/>
</dbReference>
<dbReference type="FunFam" id="1.10.10.10:FF:000001">
    <property type="entry name" value="LysR family transcriptional regulator"/>
    <property type="match status" value="1"/>
</dbReference>
<evidence type="ECO:0000256" key="4">
    <source>
        <dbReference type="ARBA" id="ARBA00023163"/>
    </source>
</evidence>
<evidence type="ECO:0000256" key="1">
    <source>
        <dbReference type="ARBA" id="ARBA00009437"/>
    </source>
</evidence>
<dbReference type="RefSeq" id="WP_119771963.1">
    <property type="nucleotide sequence ID" value="NZ_QYUO01000003.1"/>
</dbReference>
<dbReference type="Proteomes" id="UP000265955">
    <property type="component" value="Unassembled WGS sequence"/>
</dbReference>
<organism evidence="6 7">
    <name type="scientific">Noviherbaspirillum saxi</name>
    <dbReference type="NCBI Taxonomy" id="2320863"/>
    <lineage>
        <taxon>Bacteria</taxon>
        <taxon>Pseudomonadati</taxon>
        <taxon>Pseudomonadota</taxon>
        <taxon>Betaproteobacteria</taxon>
        <taxon>Burkholderiales</taxon>
        <taxon>Oxalobacteraceae</taxon>
        <taxon>Noviherbaspirillum</taxon>
    </lineage>
</organism>
<evidence type="ECO:0000313" key="6">
    <source>
        <dbReference type="EMBL" id="RJF92078.1"/>
    </source>
</evidence>
<comment type="similarity">
    <text evidence="1">Belongs to the LysR transcriptional regulatory family.</text>
</comment>
<dbReference type="OrthoDB" id="8678019at2"/>
<proteinExistence type="inferred from homology"/>
<keyword evidence="3" id="KW-0238">DNA-binding</keyword>
<dbReference type="InterPro" id="IPR005119">
    <property type="entry name" value="LysR_subst-bd"/>
</dbReference>
<dbReference type="SUPFAM" id="SSF53850">
    <property type="entry name" value="Periplasmic binding protein-like II"/>
    <property type="match status" value="1"/>
</dbReference>
<dbReference type="EMBL" id="QYUO01000003">
    <property type="protein sequence ID" value="RJF92078.1"/>
    <property type="molecule type" value="Genomic_DNA"/>
</dbReference>
<feature type="domain" description="HTH lysR-type" evidence="5">
    <location>
        <begin position="1"/>
        <end position="59"/>
    </location>
</feature>